<evidence type="ECO:0000256" key="2">
    <source>
        <dbReference type="ARBA" id="ARBA00023002"/>
    </source>
</evidence>
<accession>A0ABY8H7R6</accession>
<feature type="region of interest" description="Disordered" evidence="3">
    <location>
        <begin position="1"/>
        <end position="23"/>
    </location>
</feature>
<evidence type="ECO:0000256" key="3">
    <source>
        <dbReference type="SAM" id="MobiDB-lite"/>
    </source>
</evidence>
<keyword evidence="2" id="KW-0560">Oxidoreductase</keyword>
<dbReference type="EMBL" id="CP121252">
    <property type="protein sequence ID" value="WFP17198.1"/>
    <property type="molecule type" value="Genomic_DNA"/>
</dbReference>
<proteinExistence type="predicted"/>
<dbReference type="Proteomes" id="UP001219037">
    <property type="component" value="Chromosome"/>
</dbReference>
<protein>
    <submittedName>
        <fullName evidence="5">NAD(P)H-quinone oxidoreductase</fullName>
    </submittedName>
</protein>
<name>A0ABY8H7R6_9MICC</name>
<dbReference type="CDD" id="cd05276">
    <property type="entry name" value="p53_inducible_oxidoreductase"/>
    <property type="match status" value="1"/>
</dbReference>
<dbReference type="PANTHER" id="PTHR48106:SF8">
    <property type="entry name" value="OS02G0805600 PROTEIN"/>
    <property type="match status" value="1"/>
</dbReference>
<dbReference type="InterPro" id="IPR013149">
    <property type="entry name" value="ADH-like_C"/>
</dbReference>
<dbReference type="Pfam" id="PF00107">
    <property type="entry name" value="ADH_zinc_N"/>
    <property type="match status" value="1"/>
</dbReference>
<dbReference type="SUPFAM" id="SSF50129">
    <property type="entry name" value="GroES-like"/>
    <property type="match status" value="1"/>
</dbReference>
<dbReference type="Gene3D" id="3.40.50.720">
    <property type="entry name" value="NAD(P)-binding Rossmann-like Domain"/>
    <property type="match status" value="1"/>
</dbReference>
<dbReference type="SMART" id="SM00829">
    <property type="entry name" value="PKS_ER"/>
    <property type="match status" value="1"/>
</dbReference>
<dbReference type="InterPro" id="IPR020843">
    <property type="entry name" value="ER"/>
</dbReference>
<reference evidence="5 6" key="1">
    <citation type="submission" date="2023-04" db="EMBL/GenBank/DDBJ databases">
        <title>Funneling lignin-derived compounds into biodiesel using alkali-halophilic Citricoccus sp. P2.</title>
        <authorList>
            <person name="Luo C.-B."/>
        </authorList>
    </citation>
    <scope>NUCLEOTIDE SEQUENCE [LARGE SCALE GENOMIC DNA]</scope>
    <source>
        <strain evidence="5 6">P2</strain>
    </source>
</reference>
<dbReference type="Pfam" id="PF08240">
    <property type="entry name" value="ADH_N"/>
    <property type="match status" value="1"/>
</dbReference>
<evidence type="ECO:0000259" key="4">
    <source>
        <dbReference type="SMART" id="SM00829"/>
    </source>
</evidence>
<dbReference type="Gene3D" id="3.90.180.10">
    <property type="entry name" value="Medium-chain alcohol dehydrogenases, catalytic domain"/>
    <property type="match status" value="1"/>
</dbReference>
<dbReference type="InterPro" id="IPR036291">
    <property type="entry name" value="NAD(P)-bd_dom_sf"/>
</dbReference>
<evidence type="ECO:0000256" key="1">
    <source>
        <dbReference type="ARBA" id="ARBA00022857"/>
    </source>
</evidence>
<dbReference type="NCBIfam" id="TIGR02824">
    <property type="entry name" value="quinone_pig3"/>
    <property type="match status" value="1"/>
</dbReference>
<dbReference type="InterPro" id="IPR014189">
    <property type="entry name" value="Quinone_OxRdtase_PIG3"/>
</dbReference>
<dbReference type="InterPro" id="IPR013154">
    <property type="entry name" value="ADH-like_N"/>
</dbReference>
<evidence type="ECO:0000313" key="5">
    <source>
        <dbReference type="EMBL" id="WFP17198.1"/>
    </source>
</evidence>
<dbReference type="SUPFAM" id="SSF51735">
    <property type="entry name" value="NAD(P)-binding Rossmann-fold domains"/>
    <property type="match status" value="1"/>
</dbReference>
<sequence>MTPTTSTMSAIDFETPAGEEKPSFKHPAEVVVNQHPLPSPGPGEVLIKVAAAGLNNLDLLQRAGDYPVPEGASEVPGVEVSGTIEAVGAGVVSWDFGAPVCALLAGGGYAEYVTVDARQVLPVPDRIPLVEAAGLPEVAATCWTNLVMQAGAEPGDWVLVHGGTGGIGSFALQMLAAYDAQPIATVGSEEKRQQAMSLGAVEAINYRDEDFAERVHEITEGHGADVILDVVGGKYLEDNVRALAHGGCVITIGLSGGAQGTLPLQQLMAKRGWITGSTLRSRSVEEKAEVIAQVREHVWPMIASGAISPSIAKTFPMAEAERALEYFASDGRTGKILLVMEH</sequence>
<dbReference type="InterPro" id="IPR011032">
    <property type="entry name" value="GroES-like_sf"/>
</dbReference>
<keyword evidence="6" id="KW-1185">Reference proteome</keyword>
<gene>
    <name evidence="5" type="ORF">P8192_03485</name>
</gene>
<feature type="domain" description="Enoyl reductase (ER)" evidence="4">
    <location>
        <begin position="25"/>
        <end position="338"/>
    </location>
</feature>
<organism evidence="5 6">
    <name type="scientific">Citricoccus muralis</name>
    <dbReference type="NCBI Taxonomy" id="169134"/>
    <lineage>
        <taxon>Bacteria</taxon>
        <taxon>Bacillati</taxon>
        <taxon>Actinomycetota</taxon>
        <taxon>Actinomycetes</taxon>
        <taxon>Micrococcales</taxon>
        <taxon>Micrococcaceae</taxon>
        <taxon>Citricoccus</taxon>
    </lineage>
</organism>
<evidence type="ECO:0000313" key="6">
    <source>
        <dbReference type="Proteomes" id="UP001219037"/>
    </source>
</evidence>
<keyword evidence="1" id="KW-0521">NADP</keyword>
<dbReference type="PANTHER" id="PTHR48106">
    <property type="entry name" value="QUINONE OXIDOREDUCTASE PIG3-RELATED"/>
    <property type="match status" value="1"/>
</dbReference>